<gene>
    <name evidence="3" type="ORF">F444_22043</name>
</gene>
<evidence type="ECO:0000313" key="3">
    <source>
        <dbReference type="EMBL" id="ETO59644.1"/>
    </source>
</evidence>
<evidence type="ECO:0000313" key="4">
    <source>
        <dbReference type="Proteomes" id="UP000028582"/>
    </source>
</evidence>
<sequence length="52" mass="5475">MRFIKVVVVGIISVLSMAQVSIATKSENHGQFNRGNPTSGSKVGTSMPSIGR</sequence>
<organism evidence="3 4">
    <name type="scientific">Phytophthora nicotianae P1976</name>
    <dbReference type="NCBI Taxonomy" id="1317066"/>
    <lineage>
        <taxon>Eukaryota</taxon>
        <taxon>Sar</taxon>
        <taxon>Stramenopiles</taxon>
        <taxon>Oomycota</taxon>
        <taxon>Peronosporomycetes</taxon>
        <taxon>Peronosporales</taxon>
        <taxon>Peronosporaceae</taxon>
        <taxon>Phytophthora</taxon>
    </lineage>
</organism>
<evidence type="ECO:0000256" key="1">
    <source>
        <dbReference type="SAM" id="MobiDB-lite"/>
    </source>
</evidence>
<feature type="chain" id="PRO_5001752499" description="RxLR effector protein" evidence="2">
    <location>
        <begin position="19"/>
        <end position="52"/>
    </location>
</feature>
<dbReference type="Proteomes" id="UP000028582">
    <property type="component" value="Unassembled WGS sequence"/>
</dbReference>
<feature type="region of interest" description="Disordered" evidence="1">
    <location>
        <begin position="26"/>
        <end position="52"/>
    </location>
</feature>
<name>A0A080YZ33_PHYNI</name>
<dbReference type="AlphaFoldDB" id="A0A080YZ33"/>
<feature type="signal peptide" evidence="2">
    <location>
        <begin position="1"/>
        <end position="18"/>
    </location>
</feature>
<reference evidence="3 4" key="1">
    <citation type="submission" date="2013-11" db="EMBL/GenBank/DDBJ databases">
        <title>The Genome Sequence of Phytophthora parasitica P1976.</title>
        <authorList>
            <consortium name="The Broad Institute Genomics Platform"/>
            <person name="Russ C."/>
            <person name="Tyler B."/>
            <person name="Panabieres F."/>
            <person name="Shan W."/>
            <person name="Tripathy S."/>
            <person name="Grunwald N."/>
            <person name="Machado M."/>
            <person name="Johnson C.S."/>
            <person name="Walker B."/>
            <person name="Young S."/>
            <person name="Zeng Q."/>
            <person name="Gargeya S."/>
            <person name="Fitzgerald M."/>
            <person name="Haas B."/>
            <person name="Abouelleil A."/>
            <person name="Allen A.W."/>
            <person name="Alvarado L."/>
            <person name="Arachchi H.M."/>
            <person name="Berlin A.M."/>
            <person name="Chapman S.B."/>
            <person name="Gainer-Dewar J."/>
            <person name="Goldberg J."/>
            <person name="Griggs A."/>
            <person name="Gujja S."/>
            <person name="Hansen M."/>
            <person name="Howarth C."/>
            <person name="Imamovic A."/>
            <person name="Ireland A."/>
            <person name="Larimer J."/>
            <person name="McCowan C."/>
            <person name="Murphy C."/>
            <person name="Pearson M."/>
            <person name="Poon T.W."/>
            <person name="Priest M."/>
            <person name="Roberts A."/>
            <person name="Saif S."/>
            <person name="Shea T."/>
            <person name="Sisk P."/>
            <person name="Sykes S."/>
            <person name="Wortman J."/>
            <person name="Nusbaum C."/>
            <person name="Birren B."/>
        </authorList>
    </citation>
    <scope>NUCLEOTIDE SEQUENCE [LARGE SCALE GENOMIC DNA]</scope>
    <source>
        <strain evidence="3 4">P1976</strain>
    </source>
</reference>
<evidence type="ECO:0000256" key="2">
    <source>
        <dbReference type="SAM" id="SignalP"/>
    </source>
</evidence>
<keyword evidence="2" id="KW-0732">Signal</keyword>
<evidence type="ECO:0008006" key="5">
    <source>
        <dbReference type="Google" id="ProtNLM"/>
    </source>
</evidence>
<proteinExistence type="predicted"/>
<comment type="caution">
    <text evidence="3">The sequence shown here is derived from an EMBL/GenBank/DDBJ whole genome shotgun (WGS) entry which is preliminary data.</text>
</comment>
<dbReference type="EMBL" id="ANJA01004070">
    <property type="protein sequence ID" value="ETO59644.1"/>
    <property type="molecule type" value="Genomic_DNA"/>
</dbReference>
<protein>
    <recommendedName>
        <fullName evidence="5">RxLR effector protein</fullName>
    </recommendedName>
</protein>
<accession>A0A080YZ33</accession>